<evidence type="ECO:0000313" key="2">
    <source>
        <dbReference type="Proteomes" id="UP000216215"/>
    </source>
</evidence>
<sequence length="139" mass="15429">MPIITVRYATSHEVRPEDVASAASAASTSFLRKRADLTAVIAEPVDQSRWFIAGKSLAEHALASFWLEIRIVEGTSTKEERERFITGIFEAMGQLLGPLHHESYVHVHEVRADAYGFGGRTQERRFIEARPLPAVPGAD</sequence>
<dbReference type="RefSeq" id="WP_095488880.1">
    <property type="nucleotide sequence ID" value="NZ_CP088151.1"/>
</dbReference>
<keyword evidence="2" id="KW-1185">Reference proteome</keyword>
<accession>A0AB36R0C5</accession>
<dbReference type="InterPro" id="IPR014347">
    <property type="entry name" value="Tautomerase/MIF_sf"/>
</dbReference>
<dbReference type="Gene3D" id="3.30.429.10">
    <property type="entry name" value="Macrophage Migration Inhibitory Factor"/>
    <property type="match status" value="1"/>
</dbReference>
<dbReference type="AlphaFoldDB" id="A0AB36R0C5"/>
<dbReference type="SUPFAM" id="SSF55331">
    <property type="entry name" value="Tautomerase/MIF"/>
    <property type="match status" value="1"/>
</dbReference>
<comment type="caution">
    <text evidence="1">The sequence shown here is derived from an EMBL/GenBank/DDBJ whole genome shotgun (WGS) entry which is preliminary data.</text>
</comment>
<reference evidence="2" key="1">
    <citation type="submission" date="2017-08" db="EMBL/GenBank/DDBJ databases">
        <title>Mesorhizobium wenxinae sp. nov., a novel rhizobial species isolated from root nodules of chickpea (Cicer arietinum L.).</title>
        <authorList>
            <person name="Zhang J."/>
        </authorList>
    </citation>
    <scope>NUCLEOTIDE SEQUENCE [LARGE SCALE GENOMIC DNA]</scope>
    <source>
        <strain evidence="2">USDA 3392</strain>
    </source>
</reference>
<proteinExistence type="predicted"/>
<dbReference type="PANTHER" id="PTHR35530">
    <property type="entry name" value="TAUTOMERASE-RELATED"/>
    <property type="match status" value="1"/>
</dbReference>
<dbReference type="PANTHER" id="PTHR35530:SF1">
    <property type="entry name" value="2-HYDROXYMUCONATE TAUTOMERASE"/>
    <property type="match status" value="1"/>
</dbReference>
<name>A0AB36R0C5_9HYPH</name>
<gene>
    <name evidence="1" type="ORF">CIT25_30635</name>
</gene>
<organism evidence="1 2">
    <name type="scientific">Mesorhizobium mediterraneum</name>
    <dbReference type="NCBI Taxonomy" id="43617"/>
    <lineage>
        <taxon>Bacteria</taxon>
        <taxon>Pseudomonadati</taxon>
        <taxon>Pseudomonadota</taxon>
        <taxon>Alphaproteobacteria</taxon>
        <taxon>Hyphomicrobiales</taxon>
        <taxon>Phyllobacteriaceae</taxon>
        <taxon>Mesorhizobium</taxon>
    </lineage>
</organism>
<protein>
    <submittedName>
        <fullName evidence="1">4-oxalocrotonate tautomerase</fullName>
    </submittedName>
</protein>
<dbReference type="EMBL" id="NPKI01000046">
    <property type="protein sequence ID" value="PAP98133.1"/>
    <property type="molecule type" value="Genomic_DNA"/>
</dbReference>
<evidence type="ECO:0000313" key="1">
    <source>
        <dbReference type="EMBL" id="PAP98133.1"/>
    </source>
</evidence>
<dbReference type="Proteomes" id="UP000216215">
    <property type="component" value="Unassembled WGS sequence"/>
</dbReference>